<reference evidence="12 13" key="1">
    <citation type="submission" date="2015-11" db="EMBL/GenBank/DDBJ databases">
        <title>Genomic analysis of 38 Legionella species identifies large and diverse effector repertoires.</title>
        <authorList>
            <person name="Burstein D."/>
            <person name="Amaro F."/>
            <person name="Zusman T."/>
            <person name="Lifshitz Z."/>
            <person name="Cohen O."/>
            <person name="Gilbert J.A."/>
            <person name="Pupko T."/>
            <person name="Shuman H.A."/>
            <person name="Segal G."/>
        </authorList>
    </citation>
    <scope>NUCLEOTIDE SEQUENCE [LARGE SCALE GENOMIC DNA]</scope>
    <source>
        <strain evidence="12 13">BL-540</strain>
    </source>
</reference>
<keyword evidence="7 9" id="KW-0472">Membrane</keyword>
<dbReference type="GO" id="GO:0046872">
    <property type="term" value="F:metal ion binding"/>
    <property type="evidence" value="ECO:0007669"/>
    <property type="project" value="UniProtKB-KW"/>
</dbReference>
<dbReference type="EC" id="1.10.2.2" evidence="12"/>
<dbReference type="GO" id="GO:0020037">
    <property type="term" value="F:heme binding"/>
    <property type="evidence" value="ECO:0007669"/>
    <property type="project" value="InterPro"/>
</dbReference>
<evidence type="ECO:0000256" key="3">
    <source>
        <dbReference type="ARBA" id="ARBA00022692"/>
    </source>
</evidence>
<name>A0A0W0VBP7_9GAMM</name>
<dbReference type="InterPro" id="IPR009056">
    <property type="entry name" value="Cyt_c-like_dom"/>
</dbReference>
<protein>
    <submittedName>
        <fullName evidence="12">Ubiquinol-cytochrome c reductase cytochrome c1 subunit</fullName>
        <ecNumber evidence="12">1.10.2.2</ecNumber>
    </submittedName>
</protein>
<dbReference type="InterPro" id="IPR002326">
    <property type="entry name" value="Cyt_c1"/>
</dbReference>
<comment type="caution">
    <text evidence="12">The sequence shown here is derived from an EMBL/GenBank/DDBJ whole genome shotgun (WGS) entry which is preliminary data.</text>
</comment>
<keyword evidence="13" id="KW-1185">Reference proteome</keyword>
<feature type="transmembrane region" description="Helical" evidence="9">
    <location>
        <begin position="218"/>
        <end position="238"/>
    </location>
</feature>
<dbReference type="PANTHER" id="PTHR10266:SF3">
    <property type="entry name" value="CYTOCHROME C1, HEME PROTEIN, MITOCHONDRIAL"/>
    <property type="match status" value="1"/>
</dbReference>
<dbReference type="Proteomes" id="UP000055035">
    <property type="component" value="Unassembled WGS sequence"/>
</dbReference>
<dbReference type="EMBL" id="LNYJ01000011">
    <property type="protein sequence ID" value="KTD17534.1"/>
    <property type="molecule type" value="Genomic_DNA"/>
</dbReference>
<evidence type="ECO:0000313" key="12">
    <source>
        <dbReference type="EMBL" id="KTD17534.1"/>
    </source>
</evidence>
<evidence type="ECO:0000256" key="1">
    <source>
        <dbReference type="ARBA" id="ARBA00004370"/>
    </source>
</evidence>
<evidence type="ECO:0000256" key="6">
    <source>
        <dbReference type="ARBA" id="ARBA00023004"/>
    </source>
</evidence>
<evidence type="ECO:0000256" key="7">
    <source>
        <dbReference type="ARBA" id="ARBA00023136"/>
    </source>
</evidence>
<feature type="binding site" description="covalent" evidence="8">
    <location>
        <position position="52"/>
    </location>
    <ligand>
        <name>heme c</name>
        <dbReference type="ChEBI" id="CHEBI:61717"/>
    </ligand>
</feature>
<evidence type="ECO:0000256" key="2">
    <source>
        <dbReference type="ARBA" id="ARBA00022617"/>
    </source>
</evidence>
<dbReference type="GO" id="GO:0009055">
    <property type="term" value="F:electron transfer activity"/>
    <property type="evidence" value="ECO:0007669"/>
    <property type="project" value="InterPro"/>
</dbReference>
<evidence type="ECO:0000256" key="8">
    <source>
        <dbReference type="PIRSR" id="PIRSR602326-1"/>
    </source>
</evidence>
<evidence type="ECO:0000259" key="11">
    <source>
        <dbReference type="PROSITE" id="PS51007"/>
    </source>
</evidence>
<dbReference type="InterPro" id="IPR036909">
    <property type="entry name" value="Cyt_c-like_dom_sf"/>
</dbReference>
<comment type="subcellular location">
    <subcellularLocation>
        <location evidence="1">Membrane</location>
    </subcellularLocation>
</comment>
<dbReference type="PATRIC" id="fig|456.5.peg.1963"/>
<dbReference type="OrthoDB" id="9798864at2"/>
<dbReference type="AlphaFoldDB" id="A0A0W0VBP7"/>
<gene>
    <name evidence="12" type="primary">petC</name>
    <name evidence="12" type="ORF">Ljor_1840</name>
</gene>
<accession>A0A0W0VBP7</accession>
<keyword evidence="2 8" id="KW-0349">Heme</keyword>
<feature type="chain" id="PRO_5006914620" evidence="10">
    <location>
        <begin position="21"/>
        <end position="247"/>
    </location>
</feature>
<feature type="domain" description="Cytochrome c" evidence="11">
    <location>
        <begin position="36"/>
        <end position="136"/>
    </location>
</feature>
<dbReference type="Gene3D" id="1.10.760.10">
    <property type="entry name" value="Cytochrome c-like domain"/>
    <property type="match status" value="1"/>
</dbReference>
<dbReference type="SUPFAM" id="SSF46626">
    <property type="entry name" value="Cytochrome c"/>
    <property type="match status" value="1"/>
</dbReference>
<sequence length="247" mass="28009">MNRGIAACLLGLLLISPCFASDVVMQSGNIDVQDQAKLQRGAKIFMNYCSGCHSLRYMRYNRMAEDLGLTTFSGEIDEDLLFNNLIFTSAKITEPIQIAMPETSARQWFGNLPPDLSLKVRERGADWIYTFLKSFYVDKTRPFGSNNLLLPDLAMPNVLEPLRGEVIAVRQGTDVKSPISHLVLLKRGEMSQPEFDSMLDDLISFLSYVAEPAKLVRYRIGVLVLAFLFIFLVIAYQLKKAYWKKIH</sequence>
<dbReference type="PANTHER" id="PTHR10266">
    <property type="entry name" value="CYTOCHROME C1"/>
    <property type="match status" value="1"/>
</dbReference>
<keyword evidence="6 8" id="KW-0408">Iron</keyword>
<keyword evidence="5 9" id="KW-1133">Transmembrane helix</keyword>
<dbReference type="GO" id="GO:0016491">
    <property type="term" value="F:oxidoreductase activity"/>
    <property type="evidence" value="ECO:0007669"/>
    <property type="project" value="UniProtKB-KW"/>
</dbReference>
<comment type="cofactor">
    <cofactor evidence="8">
        <name>heme c</name>
        <dbReference type="ChEBI" id="CHEBI:61717"/>
    </cofactor>
    <text evidence="8">Binds 1 heme c group covalently per subunit.</text>
</comment>
<keyword evidence="4 8" id="KW-0479">Metal-binding</keyword>
<evidence type="ECO:0000256" key="4">
    <source>
        <dbReference type="ARBA" id="ARBA00022723"/>
    </source>
</evidence>
<evidence type="ECO:0000256" key="5">
    <source>
        <dbReference type="ARBA" id="ARBA00022989"/>
    </source>
</evidence>
<keyword evidence="3 9" id="KW-0812">Transmembrane</keyword>
<evidence type="ECO:0000256" key="10">
    <source>
        <dbReference type="SAM" id="SignalP"/>
    </source>
</evidence>
<dbReference type="Pfam" id="PF02167">
    <property type="entry name" value="Cytochrom_C1"/>
    <property type="match status" value="1"/>
</dbReference>
<feature type="binding site" description="covalent" evidence="8">
    <location>
        <position position="53"/>
    </location>
    <ligand>
        <name>heme c</name>
        <dbReference type="ChEBI" id="CHEBI:61717"/>
    </ligand>
</feature>
<organism evidence="12 13">
    <name type="scientific">Legionella jordanis</name>
    <dbReference type="NCBI Taxonomy" id="456"/>
    <lineage>
        <taxon>Bacteria</taxon>
        <taxon>Pseudomonadati</taxon>
        <taxon>Pseudomonadota</taxon>
        <taxon>Gammaproteobacteria</taxon>
        <taxon>Legionellales</taxon>
        <taxon>Legionellaceae</taxon>
        <taxon>Legionella</taxon>
    </lineage>
</organism>
<keyword evidence="12" id="KW-0560">Oxidoreductase</keyword>
<dbReference type="GO" id="GO:0016020">
    <property type="term" value="C:membrane"/>
    <property type="evidence" value="ECO:0007669"/>
    <property type="project" value="UniProtKB-SubCell"/>
</dbReference>
<feature type="signal peptide" evidence="10">
    <location>
        <begin position="1"/>
        <end position="20"/>
    </location>
</feature>
<dbReference type="PROSITE" id="PS51007">
    <property type="entry name" value="CYTC"/>
    <property type="match status" value="1"/>
</dbReference>
<keyword evidence="10" id="KW-0732">Signal</keyword>
<evidence type="ECO:0000313" key="13">
    <source>
        <dbReference type="Proteomes" id="UP000055035"/>
    </source>
</evidence>
<proteinExistence type="predicted"/>
<dbReference type="STRING" id="456.Ljor_1840"/>
<evidence type="ECO:0000256" key="9">
    <source>
        <dbReference type="SAM" id="Phobius"/>
    </source>
</evidence>
<dbReference type="PRINTS" id="PR00603">
    <property type="entry name" value="CYTOCHROMEC1"/>
</dbReference>
<feature type="binding site" description="covalent" evidence="8">
    <location>
        <position position="49"/>
    </location>
    <ligand>
        <name>heme c</name>
        <dbReference type="ChEBI" id="CHEBI:61717"/>
    </ligand>
</feature>